<dbReference type="GO" id="GO:0004673">
    <property type="term" value="F:protein histidine kinase activity"/>
    <property type="evidence" value="ECO:0007669"/>
    <property type="project" value="UniProtKB-EC"/>
</dbReference>
<comment type="catalytic activity">
    <reaction evidence="1">
        <text>ATP + protein L-histidine = ADP + protein N-phospho-L-histidine.</text>
        <dbReference type="EC" id="2.7.13.3"/>
    </reaction>
</comment>
<comment type="caution">
    <text evidence="9">The sequence shown here is derived from an EMBL/GenBank/DDBJ whole genome shotgun (WGS) entry which is preliminary data.</text>
</comment>
<dbReference type="RefSeq" id="WP_052431761.1">
    <property type="nucleotide sequence ID" value="NZ_JRYR02000002.1"/>
</dbReference>
<dbReference type="Gene3D" id="1.20.5.1930">
    <property type="match status" value="1"/>
</dbReference>
<dbReference type="EC" id="2.7.13.3" evidence="2"/>
<reference evidence="9 10" key="1">
    <citation type="journal article" date="2012" name="Int. J. Syst. Evol. Microbiol.">
        <title>Flammeovirga pacifica sp. nov., isolated from deep-sea sediment.</title>
        <authorList>
            <person name="Xu H."/>
            <person name="Fu Y."/>
            <person name="Yang N."/>
            <person name="Ding Z."/>
            <person name="Lai Q."/>
            <person name="Zeng R."/>
        </authorList>
    </citation>
    <scope>NUCLEOTIDE SEQUENCE [LARGE SCALE GENOMIC DNA]</scope>
    <source>
        <strain evidence="10">DSM 24597 / LMG 26175 / WPAGA1</strain>
    </source>
</reference>
<keyword evidence="10" id="KW-1185">Reference proteome</keyword>
<dbReference type="InterPro" id="IPR050482">
    <property type="entry name" value="Sensor_HK_TwoCompSys"/>
</dbReference>
<dbReference type="GO" id="GO:0000160">
    <property type="term" value="P:phosphorelay signal transduction system"/>
    <property type="evidence" value="ECO:0007669"/>
    <property type="project" value="UniProtKB-KW"/>
</dbReference>
<evidence type="ECO:0000259" key="8">
    <source>
        <dbReference type="PROSITE" id="PS50109"/>
    </source>
</evidence>
<dbReference type="SMART" id="SM00387">
    <property type="entry name" value="HATPase_c"/>
    <property type="match status" value="1"/>
</dbReference>
<evidence type="ECO:0000256" key="3">
    <source>
        <dbReference type="ARBA" id="ARBA00022679"/>
    </source>
</evidence>
<dbReference type="PANTHER" id="PTHR24421">
    <property type="entry name" value="NITRATE/NITRITE SENSOR PROTEIN NARX-RELATED"/>
    <property type="match status" value="1"/>
</dbReference>
<dbReference type="CDD" id="cd16917">
    <property type="entry name" value="HATPase_UhpB-NarQ-NarX-like"/>
    <property type="match status" value="1"/>
</dbReference>
<feature type="signal peptide" evidence="7">
    <location>
        <begin position="1"/>
        <end position="22"/>
    </location>
</feature>
<gene>
    <name evidence="9" type="ORF">NH26_20430</name>
</gene>
<keyword evidence="7" id="KW-0732">Signal</keyword>
<dbReference type="Gene3D" id="3.30.565.10">
    <property type="entry name" value="Histidine kinase-like ATPase, C-terminal domain"/>
    <property type="match status" value="1"/>
</dbReference>
<sequence length="619" mass="70730">MSKKAYLLLIGFFCINSNHSLAQDQKIADSLKIIYEEKKLNIETRLEVLRNLSFNETNNLDLSIKYAEQLIRLSTEQNNYLYLFRGYHIKGIKLRDKGHLDDAINFFFKALNASKEANYSEGVGTSYCSIADVYNINGHHKFAIDYYFKAINILRQSNDSLFLASALLNIGDEYLSTQKYDSALFFFSESNNIFKEINYTIGIAYNQGNIGMVYANLGKMGLAEESMWEAIKILEASNDYYPICFYLISISNIYLKNLDFKLAIKYATMSLDIAIKHGLKKQVSDAHQQLYHIYNKKGFSKKALYHFKAHIEHRDSVNNLESIQKIADLRTKFEVNIRDKEIAILESEKTLSHTFIIVFIILLIMSILFILYFRQKIRTAKILSSNTRKEYEQNIEKLLNAQESKALEALINGSERERKRIAQDLHNHFGSLLATIKVNISAIEDYKIPNQNTLETLINKACTDIRSISHELNMGISEDFGLVQSLKELTEHLQIARGLHVELSISIGSTQLSSPDEILIYRIVQELISNVLKHAEATKLSILLTCFEEERLINILIEDNGKGFIPKSTPSQSKGIGLNSLNKMILKKKGEMKIDSNSRRGTTISIDLPITITQVAFKQ</sequence>
<organism evidence="9 10">
    <name type="scientific">Flammeovirga pacifica</name>
    <dbReference type="NCBI Taxonomy" id="915059"/>
    <lineage>
        <taxon>Bacteria</taxon>
        <taxon>Pseudomonadati</taxon>
        <taxon>Bacteroidota</taxon>
        <taxon>Cytophagia</taxon>
        <taxon>Cytophagales</taxon>
        <taxon>Flammeovirgaceae</taxon>
        <taxon>Flammeovirga</taxon>
    </lineage>
</organism>
<dbReference type="InterPro" id="IPR036890">
    <property type="entry name" value="HATPase_C_sf"/>
</dbReference>
<dbReference type="PANTHER" id="PTHR24421:SF10">
    <property type="entry name" value="NITRATE_NITRITE SENSOR PROTEIN NARQ"/>
    <property type="match status" value="1"/>
</dbReference>
<evidence type="ECO:0000256" key="1">
    <source>
        <dbReference type="ARBA" id="ARBA00000085"/>
    </source>
</evidence>
<keyword evidence="6" id="KW-0472">Membrane</keyword>
<keyword evidence="5" id="KW-0902">Two-component regulatory system</keyword>
<dbReference type="SUPFAM" id="SSF55874">
    <property type="entry name" value="ATPase domain of HSP90 chaperone/DNA topoisomerase II/histidine kinase"/>
    <property type="match status" value="1"/>
</dbReference>
<evidence type="ECO:0000256" key="5">
    <source>
        <dbReference type="ARBA" id="ARBA00023012"/>
    </source>
</evidence>
<dbReference type="PROSITE" id="PS50109">
    <property type="entry name" value="HIS_KIN"/>
    <property type="match status" value="1"/>
</dbReference>
<dbReference type="InterPro" id="IPR005467">
    <property type="entry name" value="His_kinase_dom"/>
</dbReference>
<dbReference type="InterPro" id="IPR011990">
    <property type="entry name" value="TPR-like_helical_dom_sf"/>
</dbReference>
<dbReference type="OrthoDB" id="9760839at2"/>
<dbReference type="EMBL" id="JRYR02000002">
    <property type="protein sequence ID" value="OHX63980.1"/>
    <property type="molecule type" value="Genomic_DNA"/>
</dbReference>
<evidence type="ECO:0000256" key="6">
    <source>
        <dbReference type="SAM" id="Phobius"/>
    </source>
</evidence>
<dbReference type="SMART" id="SM00028">
    <property type="entry name" value="TPR"/>
    <property type="match status" value="6"/>
</dbReference>
<keyword evidence="6" id="KW-0812">Transmembrane</keyword>
<evidence type="ECO:0000313" key="9">
    <source>
        <dbReference type="EMBL" id="OHX63980.1"/>
    </source>
</evidence>
<keyword evidence="6" id="KW-1133">Transmembrane helix</keyword>
<proteinExistence type="predicted"/>
<keyword evidence="3" id="KW-0808">Transferase</keyword>
<protein>
    <recommendedName>
        <fullName evidence="2">histidine kinase</fullName>
        <ecNumber evidence="2">2.7.13.3</ecNumber>
    </recommendedName>
</protein>
<dbReference type="AlphaFoldDB" id="A0A1S1YSI2"/>
<keyword evidence="4" id="KW-0418">Kinase</keyword>
<evidence type="ECO:0000313" key="10">
    <source>
        <dbReference type="Proteomes" id="UP000179797"/>
    </source>
</evidence>
<evidence type="ECO:0000256" key="7">
    <source>
        <dbReference type="SAM" id="SignalP"/>
    </source>
</evidence>
<dbReference type="Gene3D" id="1.25.40.10">
    <property type="entry name" value="Tetratricopeptide repeat domain"/>
    <property type="match status" value="2"/>
</dbReference>
<dbReference type="Pfam" id="PF02518">
    <property type="entry name" value="HATPase_c"/>
    <property type="match status" value="1"/>
</dbReference>
<dbReference type="SUPFAM" id="SSF48452">
    <property type="entry name" value="TPR-like"/>
    <property type="match status" value="2"/>
</dbReference>
<accession>A0A1S1YSI2</accession>
<feature type="chain" id="PRO_5010236865" description="histidine kinase" evidence="7">
    <location>
        <begin position="23"/>
        <end position="619"/>
    </location>
</feature>
<evidence type="ECO:0000256" key="4">
    <source>
        <dbReference type="ARBA" id="ARBA00022777"/>
    </source>
</evidence>
<feature type="transmembrane region" description="Helical" evidence="6">
    <location>
        <begin position="355"/>
        <end position="373"/>
    </location>
</feature>
<evidence type="ECO:0000256" key="2">
    <source>
        <dbReference type="ARBA" id="ARBA00012438"/>
    </source>
</evidence>
<dbReference type="Proteomes" id="UP000179797">
    <property type="component" value="Unassembled WGS sequence"/>
</dbReference>
<name>A0A1S1YSI2_FLAPC</name>
<dbReference type="InterPro" id="IPR019734">
    <property type="entry name" value="TPR_rpt"/>
</dbReference>
<dbReference type="STRING" id="915059.NH26_20430"/>
<feature type="domain" description="Histidine kinase" evidence="8">
    <location>
        <begin position="420"/>
        <end position="612"/>
    </location>
</feature>
<dbReference type="InterPro" id="IPR003594">
    <property type="entry name" value="HATPase_dom"/>
</dbReference>